<accession>A0A5W7RX03</accession>
<keyword evidence="1" id="KW-0472">Membrane</keyword>
<dbReference type="EMBL" id="AAHMLI010000023">
    <property type="protein sequence ID" value="EBX8629381.1"/>
    <property type="molecule type" value="Genomic_DNA"/>
</dbReference>
<dbReference type="AlphaFoldDB" id="A0A5W7RX03"/>
<gene>
    <name evidence="2" type="ORF">DTU03_18040</name>
</gene>
<organism evidence="2">
    <name type="scientific">Salmonella enterica subsp. enterica serovar Kintambo</name>
    <dbReference type="NCBI Taxonomy" id="1192730"/>
    <lineage>
        <taxon>Bacteria</taxon>
        <taxon>Pseudomonadati</taxon>
        <taxon>Pseudomonadota</taxon>
        <taxon>Gammaproteobacteria</taxon>
        <taxon>Enterobacterales</taxon>
        <taxon>Enterobacteriaceae</taxon>
        <taxon>Salmonella</taxon>
    </lineage>
</organism>
<evidence type="ECO:0000313" key="2">
    <source>
        <dbReference type="EMBL" id="EBX8629381.1"/>
    </source>
</evidence>
<evidence type="ECO:0000256" key="1">
    <source>
        <dbReference type="SAM" id="Phobius"/>
    </source>
</evidence>
<keyword evidence="1" id="KW-0812">Transmembrane</keyword>
<reference evidence="2" key="1">
    <citation type="submission" date="2018-07" db="EMBL/GenBank/DDBJ databases">
        <authorList>
            <person name="Ashton P.M."/>
            <person name="Dallman T."/>
            <person name="Nair S."/>
            <person name="De Pinna E."/>
            <person name="Peters T."/>
            <person name="Grant K."/>
        </authorList>
    </citation>
    <scope>NUCLEOTIDE SEQUENCE</scope>
    <source>
        <strain evidence="2">242348</strain>
    </source>
</reference>
<keyword evidence="1" id="KW-1133">Transmembrane helix</keyword>
<proteinExistence type="predicted"/>
<comment type="caution">
    <text evidence="2">The sequence shown here is derived from an EMBL/GenBank/DDBJ whole genome shotgun (WGS) entry which is preliminary data.</text>
</comment>
<name>A0A5W7RX03_SALET</name>
<protein>
    <submittedName>
        <fullName evidence="2">Uncharacterized protein</fullName>
    </submittedName>
</protein>
<sequence>MADAASCLVPEPRGNLRSRLCESAMLSDRIPVSGPVWSTETISGDIVSFPVFIFSPSGPFLPALFMGAFLFL</sequence>
<feature type="transmembrane region" description="Helical" evidence="1">
    <location>
        <begin position="46"/>
        <end position="71"/>
    </location>
</feature>